<accession>A0ABY0H9Z4</accession>
<evidence type="ECO:0000256" key="1">
    <source>
        <dbReference type="SAM" id="Phobius"/>
    </source>
</evidence>
<organism evidence="2 3">
    <name type="scientific">Monosporascus cannonballus</name>
    <dbReference type="NCBI Taxonomy" id="155416"/>
    <lineage>
        <taxon>Eukaryota</taxon>
        <taxon>Fungi</taxon>
        <taxon>Dikarya</taxon>
        <taxon>Ascomycota</taxon>
        <taxon>Pezizomycotina</taxon>
        <taxon>Sordariomycetes</taxon>
        <taxon>Xylariomycetidae</taxon>
        <taxon>Xylariales</taxon>
        <taxon>Xylariales incertae sedis</taxon>
        <taxon>Monosporascus</taxon>
    </lineage>
</organism>
<feature type="transmembrane region" description="Helical" evidence="1">
    <location>
        <begin position="126"/>
        <end position="143"/>
    </location>
</feature>
<name>A0ABY0H9Z4_9PEZI</name>
<gene>
    <name evidence="2" type="ORF">DL762_003657</name>
</gene>
<evidence type="ECO:0000313" key="2">
    <source>
        <dbReference type="EMBL" id="RYO88621.1"/>
    </source>
</evidence>
<keyword evidence="1" id="KW-0472">Membrane</keyword>
<keyword evidence="1" id="KW-0812">Transmembrane</keyword>
<comment type="caution">
    <text evidence="2">The sequence shown here is derived from an EMBL/GenBank/DDBJ whole genome shotgun (WGS) entry which is preliminary data.</text>
</comment>
<reference evidence="2 3" key="1">
    <citation type="submission" date="2018-06" db="EMBL/GenBank/DDBJ databases">
        <title>Complete Genomes of Monosporascus.</title>
        <authorList>
            <person name="Robinson A.J."/>
            <person name="Natvig D.O."/>
        </authorList>
    </citation>
    <scope>NUCLEOTIDE SEQUENCE [LARGE SCALE GENOMIC DNA]</scope>
    <source>
        <strain evidence="2 3">CBS 609.92</strain>
    </source>
</reference>
<keyword evidence="1" id="KW-1133">Transmembrane helix</keyword>
<dbReference type="Proteomes" id="UP000294003">
    <property type="component" value="Unassembled WGS sequence"/>
</dbReference>
<protein>
    <submittedName>
        <fullName evidence="2">Uncharacterized protein</fullName>
    </submittedName>
</protein>
<evidence type="ECO:0000313" key="3">
    <source>
        <dbReference type="Proteomes" id="UP000294003"/>
    </source>
</evidence>
<sequence length="146" mass="15772">MLRPGLGAIFAHGGLKRIGRKGFWGIGKPSVRKAAGSATEYGYDDEFVNHQINDGALGAAANALTTGMDANGLPNDMLSNLNSVGINQKSVKQKLKYVFFFSVVLAMDHVYPLLRRFGIKWGPISLTAFGYVLGIIGSTRYAVLQH</sequence>
<keyword evidence="3" id="KW-1185">Reference proteome</keyword>
<dbReference type="EMBL" id="QJNS01000084">
    <property type="protein sequence ID" value="RYO88621.1"/>
    <property type="molecule type" value="Genomic_DNA"/>
</dbReference>
<proteinExistence type="predicted"/>